<dbReference type="EMBL" id="CP087994">
    <property type="protein sequence ID" value="UYO64410.1"/>
    <property type="molecule type" value="Genomic_DNA"/>
</dbReference>
<keyword evidence="1" id="KW-0472">Membrane</keyword>
<gene>
    <name evidence="2" type="ORF">LNN31_08305</name>
</gene>
<accession>A0ABY6HJE1</accession>
<reference evidence="2" key="1">
    <citation type="submission" date="2021-11" db="EMBL/GenBank/DDBJ databases">
        <title>Isoprene-degrading acetogen.</title>
        <authorList>
            <person name="Yang Y."/>
            <person name="Jin H."/>
            <person name="Yan J."/>
        </authorList>
    </citation>
    <scope>NUCLEOTIDE SEQUENCE</scope>
    <source>
        <strain evidence="2">Berkeley</strain>
    </source>
</reference>
<dbReference type="RefSeq" id="WP_228880191.1">
    <property type="nucleotide sequence ID" value="NZ_CABIIK010000020.1"/>
</dbReference>
<feature type="transmembrane region" description="Helical" evidence="1">
    <location>
        <begin position="51"/>
        <end position="71"/>
    </location>
</feature>
<protein>
    <recommendedName>
        <fullName evidence="4">Mercury transporter</fullName>
    </recommendedName>
</protein>
<evidence type="ECO:0000313" key="3">
    <source>
        <dbReference type="Proteomes" id="UP001163550"/>
    </source>
</evidence>
<evidence type="ECO:0000313" key="2">
    <source>
        <dbReference type="EMBL" id="UYO64410.1"/>
    </source>
</evidence>
<name>A0ABY6HJE1_9FIRM</name>
<dbReference type="Proteomes" id="UP001163550">
    <property type="component" value="Chromosome"/>
</dbReference>
<feature type="transmembrane region" description="Helical" evidence="1">
    <location>
        <begin position="12"/>
        <end position="31"/>
    </location>
</feature>
<organism evidence="2 3">
    <name type="scientific">Acetobacterium wieringae</name>
    <dbReference type="NCBI Taxonomy" id="52694"/>
    <lineage>
        <taxon>Bacteria</taxon>
        <taxon>Bacillati</taxon>
        <taxon>Bacillota</taxon>
        <taxon>Clostridia</taxon>
        <taxon>Eubacteriales</taxon>
        <taxon>Eubacteriaceae</taxon>
        <taxon>Acetobacterium</taxon>
    </lineage>
</organism>
<keyword evidence="1" id="KW-0812">Transmembrane</keyword>
<keyword evidence="3" id="KW-1185">Reference proteome</keyword>
<evidence type="ECO:0008006" key="4">
    <source>
        <dbReference type="Google" id="ProtNLM"/>
    </source>
</evidence>
<keyword evidence="1" id="KW-1133">Transmembrane helix</keyword>
<evidence type="ECO:0000256" key="1">
    <source>
        <dbReference type="SAM" id="Phobius"/>
    </source>
</evidence>
<proteinExistence type="predicted"/>
<sequence>MDYINDLMGLRTGLLILINAGVILRVIVCFIQASGSFDDRGAYLKRAKHAVVFAVIANVIITLKDLITTYFPG</sequence>